<evidence type="ECO:0000256" key="1">
    <source>
        <dbReference type="SAM" id="MobiDB-lite"/>
    </source>
</evidence>
<reference evidence="2 3" key="1">
    <citation type="submission" date="2024-01" db="EMBL/GenBank/DDBJ databases">
        <title>The genomes of 5 underutilized Papilionoideae crops provide insights into root nodulation and disease resistanc.</title>
        <authorList>
            <person name="Jiang F."/>
        </authorList>
    </citation>
    <scope>NUCLEOTIDE SEQUENCE [LARGE SCALE GENOMIC DNA]</scope>
    <source>
        <strain evidence="2">LVBAO_FW01</strain>
        <tissue evidence="2">Leaves</tissue>
    </source>
</reference>
<feature type="region of interest" description="Disordered" evidence="1">
    <location>
        <begin position="50"/>
        <end position="72"/>
    </location>
</feature>
<protein>
    <submittedName>
        <fullName evidence="2">Uncharacterized protein</fullName>
    </submittedName>
</protein>
<evidence type="ECO:0000313" key="3">
    <source>
        <dbReference type="Proteomes" id="UP001367508"/>
    </source>
</evidence>
<gene>
    <name evidence="2" type="ORF">VNO77_19164</name>
</gene>
<organism evidence="2 3">
    <name type="scientific">Canavalia gladiata</name>
    <name type="common">Sword bean</name>
    <name type="synonym">Dolichos gladiatus</name>
    <dbReference type="NCBI Taxonomy" id="3824"/>
    <lineage>
        <taxon>Eukaryota</taxon>
        <taxon>Viridiplantae</taxon>
        <taxon>Streptophyta</taxon>
        <taxon>Embryophyta</taxon>
        <taxon>Tracheophyta</taxon>
        <taxon>Spermatophyta</taxon>
        <taxon>Magnoliopsida</taxon>
        <taxon>eudicotyledons</taxon>
        <taxon>Gunneridae</taxon>
        <taxon>Pentapetalae</taxon>
        <taxon>rosids</taxon>
        <taxon>fabids</taxon>
        <taxon>Fabales</taxon>
        <taxon>Fabaceae</taxon>
        <taxon>Papilionoideae</taxon>
        <taxon>50 kb inversion clade</taxon>
        <taxon>NPAAA clade</taxon>
        <taxon>indigoferoid/millettioid clade</taxon>
        <taxon>Phaseoleae</taxon>
        <taxon>Canavalia</taxon>
    </lineage>
</organism>
<accession>A0AAN9LM02</accession>
<name>A0AAN9LM02_CANGL</name>
<comment type="caution">
    <text evidence="2">The sequence shown here is derived from an EMBL/GenBank/DDBJ whole genome shotgun (WGS) entry which is preliminary data.</text>
</comment>
<dbReference type="EMBL" id="JAYMYQ010000004">
    <property type="protein sequence ID" value="KAK7338550.1"/>
    <property type="molecule type" value="Genomic_DNA"/>
</dbReference>
<sequence length="72" mass="8187">MEERNHAEELFYGCGRRQPGEESGLSEPFLFLIVWPYFRTNLHDQQALAFGRGKGQESSAGNDDVVKQGKEK</sequence>
<dbReference type="AlphaFoldDB" id="A0AAN9LM02"/>
<dbReference type="Proteomes" id="UP001367508">
    <property type="component" value="Unassembled WGS sequence"/>
</dbReference>
<keyword evidence="3" id="KW-1185">Reference proteome</keyword>
<proteinExistence type="predicted"/>
<evidence type="ECO:0000313" key="2">
    <source>
        <dbReference type="EMBL" id="KAK7338550.1"/>
    </source>
</evidence>